<dbReference type="SMART" id="SM00248">
    <property type="entry name" value="ANK"/>
    <property type="match status" value="3"/>
</dbReference>
<organism evidence="5 6">
    <name type="scientific">Lophiotrema nucula</name>
    <dbReference type="NCBI Taxonomy" id="690887"/>
    <lineage>
        <taxon>Eukaryota</taxon>
        <taxon>Fungi</taxon>
        <taxon>Dikarya</taxon>
        <taxon>Ascomycota</taxon>
        <taxon>Pezizomycotina</taxon>
        <taxon>Dothideomycetes</taxon>
        <taxon>Pleosporomycetidae</taxon>
        <taxon>Pleosporales</taxon>
        <taxon>Lophiotremataceae</taxon>
        <taxon>Lophiotrema</taxon>
    </lineage>
</organism>
<keyword evidence="4" id="KW-0812">Transmembrane</keyword>
<sequence length="543" mass="61101">MRLAAGLPNMLEMSLFLLSQGIDGNIQNSKGCTALIQICHLMGQSPDLDGKLRPLADVIIRNQADLTISDEHGYSACTLIFHNRSGLEYLERFVCRYIDLLALHDMNTVDYWLITALARAYPTFQRCLEAENESYRTPLSLSSVRNRPSVRLVELDFDLQLASLKMAKPKHRTHFMQALCAKGTLEMVQPFLGGGLNLDEIETPSSRNYLRAAARNGNMEVVNALMEAGASVDGLSNFTRPYMVVNGVVDEIIERWHSVRRGRPHFDGHTESVESEFWILSRLLQNPTFRNPNVLLLAVWWELDHAVFEALLAHGCGRRDGQAPASWLLQTYGSEVIEAIKCDNPIVTAMLDYGLALEVEDNFGSTALIHALDKGRGKIDYTHVLIAAGADLERRAGCGYTPLDFAEMNMRARHPRMPQRAWNAKAVEYCNSRLVSEEEDKETYMAVKKAIKERTGYQATLRIPVSTVPSWGFRDIFLRSASIVERDMPNVGLTVLGIILTLVSLLWLKLWAFVWRAMILGSLPNLITMGTSVFCSLVWLLYY</sequence>
<dbReference type="InterPro" id="IPR051165">
    <property type="entry name" value="Multifunctional_ANK_Repeat"/>
</dbReference>
<evidence type="ECO:0000256" key="3">
    <source>
        <dbReference type="PROSITE-ProRule" id="PRU00023"/>
    </source>
</evidence>
<dbReference type="SUPFAM" id="SSF48403">
    <property type="entry name" value="Ankyrin repeat"/>
    <property type="match status" value="1"/>
</dbReference>
<protein>
    <submittedName>
        <fullName evidence="5">Ankyrin repeat-containing domain protein</fullName>
    </submittedName>
</protein>
<evidence type="ECO:0000256" key="4">
    <source>
        <dbReference type="SAM" id="Phobius"/>
    </source>
</evidence>
<evidence type="ECO:0000313" key="6">
    <source>
        <dbReference type="Proteomes" id="UP000799770"/>
    </source>
</evidence>
<keyword evidence="1" id="KW-0677">Repeat</keyword>
<evidence type="ECO:0000256" key="1">
    <source>
        <dbReference type="ARBA" id="ARBA00022737"/>
    </source>
</evidence>
<proteinExistence type="predicted"/>
<keyword evidence="4" id="KW-0472">Membrane</keyword>
<dbReference type="EMBL" id="ML977326">
    <property type="protein sequence ID" value="KAF2114229.1"/>
    <property type="molecule type" value="Genomic_DNA"/>
</dbReference>
<reference evidence="5" key="1">
    <citation type="journal article" date="2020" name="Stud. Mycol.">
        <title>101 Dothideomycetes genomes: a test case for predicting lifestyles and emergence of pathogens.</title>
        <authorList>
            <person name="Haridas S."/>
            <person name="Albert R."/>
            <person name="Binder M."/>
            <person name="Bloem J."/>
            <person name="Labutti K."/>
            <person name="Salamov A."/>
            <person name="Andreopoulos B."/>
            <person name="Baker S."/>
            <person name="Barry K."/>
            <person name="Bills G."/>
            <person name="Bluhm B."/>
            <person name="Cannon C."/>
            <person name="Castanera R."/>
            <person name="Culley D."/>
            <person name="Daum C."/>
            <person name="Ezra D."/>
            <person name="Gonzalez J."/>
            <person name="Henrissat B."/>
            <person name="Kuo A."/>
            <person name="Liang C."/>
            <person name="Lipzen A."/>
            <person name="Lutzoni F."/>
            <person name="Magnuson J."/>
            <person name="Mondo S."/>
            <person name="Nolan M."/>
            <person name="Ohm R."/>
            <person name="Pangilinan J."/>
            <person name="Park H.-J."/>
            <person name="Ramirez L."/>
            <person name="Alfaro M."/>
            <person name="Sun H."/>
            <person name="Tritt A."/>
            <person name="Yoshinaga Y."/>
            <person name="Zwiers L.-H."/>
            <person name="Turgeon B."/>
            <person name="Goodwin S."/>
            <person name="Spatafora J."/>
            <person name="Crous P."/>
            <person name="Grigoriev I."/>
        </authorList>
    </citation>
    <scope>NUCLEOTIDE SEQUENCE</scope>
    <source>
        <strain evidence="5">CBS 627.86</strain>
    </source>
</reference>
<evidence type="ECO:0000256" key="2">
    <source>
        <dbReference type="ARBA" id="ARBA00023043"/>
    </source>
</evidence>
<keyword evidence="2 3" id="KW-0040">ANK repeat</keyword>
<feature type="transmembrane region" description="Helical" evidence="4">
    <location>
        <begin position="523"/>
        <end position="542"/>
    </location>
</feature>
<feature type="transmembrane region" description="Helical" evidence="4">
    <location>
        <begin position="491"/>
        <end position="511"/>
    </location>
</feature>
<dbReference type="Gene3D" id="1.25.40.20">
    <property type="entry name" value="Ankyrin repeat-containing domain"/>
    <property type="match status" value="2"/>
</dbReference>
<keyword evidence="6" id="KW-1185">Reference proteome</keyword>
<gene>
    <name evidence="5" type="ORF">BDV96DRAFT_112081</name>
</gene>
<accession>A0A6A5Z422</accession>
<dbReference type="Proteomes" id="UP000799770">
    <property type="component" value="Unassembled WGS sequence"/>
</dbReference>
<dbReference type="AlphaFoldDB" id="A0A6A5Z422"/>
<feature type="repeat" description="ANK" evidence="3">
    <location>
        <begin position="205"/>
        <end position="237"/>
    </location>
</feature>
<dbReference type="InterPro" id="IPR036770">
    <property type="entry name" value="Ankyrin_rpt-contain_sf"/>
</dbReference>
<dbReference type="PROSITE" id="PS50088">
    <property type="entry name" value="ANK_REPEAT"/>
    <property type="match status" value="1"/>
</dbReference>
<dbReference type="OrthoDB" id="194358at2759"/>
<keyword evidence="4" id="KW-1133">Transmembrane helix</keyword>
<name>A0A6A5Z422_9PLEO</name>
<dbReference type="PANTHER" id="PTHR24123:SF33">
    <property type="entry name" value="PROTEIN HOS4"/>
    <property type="match status" value="1"/>
</dbReference>
<dbReference type="PROSITE" id="PS50297">
    <property type="entry name" value="ANK_REP_REGION"/>
    <property type="match status" value="1"/>
</dbReference>
<dbReference type="InterPro" id="IPR002110">
    <property type="entry name" value="Ankyrin_rpt"/>
</dbReference>
<evidence type="ECO:0000313" key="5">
    <source>
        <dbReference type="EMBL" id="KAF2114229.1"/>
    </source>
</evidence>
<dbReference type="PANTHER" id="PTHR24123">
    <property type="entry name" value="ANKYRIN REPEAT-CONTAINING"/>
    <property type="match status" value="1"/>
</dbReference>